<evidence type="ECO:0000313" key="3">
    <source>
        <dbReference type="Proteomes" id="UP000053718"/>
    </source>
</evidence>
<dbReference type="STRING" id="1517416.IDAT_08345"/>
<proteinExistence type="predicted"/>
<reference evidence="2 3" key="1">
    <citation type="submission" date="2014-06" db="EMBL/GenBank/DDBJ databases">
        <title>Draft genome sequence of Idiomarina sp. MCCC 1A10513.</title>
        <authorList>
            <person name="Du J."/>
            <person name="Lai Q."/>
            <person name="Shao Z."/>
        </authorList>
    </citation>
    <scope>NUCLEOTIDE SEQUENCE [LARGE SCALE GENOMIC DNA]</scope>
    <source>
        <strain evidence="2 3">MCCC 1A10513</strain>
    </source>
</reference>
<protein>
    <recommendedName>
        <fullName evidence="1">TadE-like domain-containing protein</fullName>
    </recommendedName>
</protein>
<name>A0A094INM2_9GAMM</name>
<dbReference type="eggNOG" id="COG4961">
    <property type="taxonomic scope" value="Bacteria"/>
</dbReference>
<gene>
    <name evidence="2" type="ORF">IDAT_08345</name>
</gene>
<evidence type="ECO:0000313" key="2">
    <source>
        <dbReference type="EMBL" id="KFZ28732.1"/>
    </source>
</evidence>
<evidence type="ECO:0000259" key="1">
    <source>
        <dbReference type="Pfam" id="PF07811"/>
    </source>
</evidence>
<dbReference type="AlphaFoldDB" id="A0A094INM2"/>
<dbReference type="OrthoDB" id="6237896at2"/>
<dbReference type="InterPro" id="IPR012495">
    <property type="entry name" value="TadE-like_dom"/>
</dbReference>
<feature type="domain" description="TadE-like" evidence="1">
    <location>
        <begin position="12"/>
        <end position="54"/>
    </location>
</feature>
<dbReference type="RefSeq" id="WP_034732670.1">
    <property type="nucleotide sequence ID" value="NZ_JPIN01000007.1"/>
</dbReference>
<comment type="caution">
    <text evidence="2">The sequence shown here is derived from an EMBL/GenBank/DDBJ whole genome shotgun (WGS) entry which is preliminary data.</text>
</comment>
<organism evidence="2 3">
    <name type="scientific">Pseudidiomarina atlantica</name>
    <dbReference type="NCBI Taxonomy" id="1517416"/>
    <lineage>
        <taxon>Bacteria</taxon>
        <taxon>Pseudomonadati</taxon>
        <taxon>Pseudomonadota</taxon>
        <taxon>Gammaproteobacteria</taxon>
        <taxon>Alteromonadales</taxon>
        <taxon>Idiomarinaceae</taxon>
        <taxon>Pseudidiomarina</taxon>
    </lineage>
</organism>
<keyword evidence="3" id="KW-1185">Reference proteome</keyword>
<sequence>MCSKRRLSLTSGQASIEAVVVLPLLLLTALLIVQLLWLVFAQSTFNVAVAFAVRAGSLNHGNTQAIERTLSAGMASLQPQRVEEEPATRSELRTAHWRATLQQHLHAQFARKITVHQPTAEQLKTQIERRYDLASGRWLNELAVDHPALRQRETMLELEVWWCLPLQVPLAAQVIMELRSWWDAPAQRFCALRAEVLGQPLWALQQRLSQPLLSGYREGLND</sequence>
<accession>A0A094INM2</accession>
<dbReference type="EMBL" id="JPIN01000007">
    <property type="protein sequence ID" value="KFZ28732.1"/>
    <property type="molecule type" value="Genomic_DNA"/>
</dbReference>
<dbReference type="Pfam" id="PF07811">
    <property type="entry name" value="TadE"/>
    <property type="match status" value="1"/>
</dbReference>
<dbReference type="Proteomes" id="UP000053718">
    <property type="component" value="Unassembled WGS sequence"/>
</dbReference>